<reference evidence="8 9" key="1">
    <citation type="submission" date="2016-04" db="EMBL/GenBank/DDBJ databases">
        <authorList>
            <consortium name="Pathogen Informatics"/>
        </authorList>
    </citation>
    <scope>NUCLEOTIDE SEQUENCE [LARGE SCALE GENOMIC DNA]</scope>
    <source>
        <strain evidence="8 9">H050680373</strain>
        <strain evidence="7 10">NCTC13364</strain>
    </source>
</reference>
<keyword evidence="2 4" id="KW-0547">Nucleotide-binding</keyword>
<dbReference type="Gene3D" id="2.40.10.220">
    <property type="entry name" value="predicted glycosyltransferase like domains"/>
    <property type="match status" value="1"/>
</dbReference>
<proteinExistence type="inferred from homology"/>
<dbReference type="EMBL" id="FKIF01000001">
    <property type="protein sequence ID" value="SAI65490.1"/>
    <property type="molecule type" value="Genomic_DNA"/>
</dbReference>
<keyword evidence="9" id="KW-1185">Reference proteome</keyword>
<evidence type="ECO:0000256" key="4">
    <source>
        <dbReference type="HAMAP-Rule" id="MF_01457"/>
    </source>
</evidence>
<gene>
    <name evidence="8" type="primary">ycgR_2</name>
    <name evidence="4" type="synonym">ycgR</name>
    <name evidence="7" type="ORF">SAMEA1982600_00008</name>
    <name evidence="8" type="ORF">SAMEA3906486_00233</name>
</gene>
<dbReference type="STRING" id="288768.SAMEA3906486_00233"/>
<evidence type="ECO:0000313" key="8">
    <source>
        <dbReference type="EMBL" id="SAI65490.1"/>
    </source>
</evidence>
<evidence type="ECO:0000256" key="2">
    <source>
        <dbReference type="ARBA" id="ARBA00022741"/>
    </source>
</evidence>
<comment type="subunit">
    <text evidence="4">Monomer. Interacts with the flagellar basal bodies.</text>
</comment>
<dbReference type="AlphaFoldDB" id="A0A157S4Z8"/>
<evidence type="ECO:0000256" key="1">
    <source>
        <dbReference type="ARBA" id="ARBA00022636"/>
    </source>
</evidence>
<dbReference type="HAMAP" id="MF_01457">
    <property type="entry name" value="YcgR"/>
    <property type="match status" value="1"/>
</dbReference>
<dbReference type="RefSeq" id="WP_066122618.1">
    <property type="nucleotide sequence ID" value="NZ_FKBS01000002.1"/>
</dbReference>
<evidence type="ECO:0000313" key="7">
    <source>
        <dbReference type="EMBL" id="CZZ86769.1"/>
    </source>
</evidence>
<dbReference type="InterPro" id="IPR023787">
    <property type="entry name" value="T3SS_YcgR"/>
</dbReference>
<dbReference type="GO" id="GO:0009425">
    <property type="term" value="C:bacterial-type flagellum basal body"/>
    <property type="evidence" value="ECO:0007669"/>
    <property type="project" value="UniProtKB-SubCell"/>
</dbReference>
<feature type="domain" description="Type III secretion system flagellar brake protein YcgR PilZN" evidence="6">
    <location>
        <begin position="8"/>
        <end position="110"/>
    </location>
</feature>
<sequence>MNDSNQFYSVTSKLEIARLLHLAQTRNALVLMRIPGRPVTSLTTVLHADGHADSLYLDAAQDVELNHRMISGGRVLFETTIDSITLAFETSGVKMVQYEGHPALHSQLPEAASYAQRRDNFRMDVPMQQPAICELWAEHDYDSAPIRLVVRDISSTGLALADTAMAINVAPGSKYRCNLELPGVGSFELSLRVVHHHDDELAKGGLARRVGCQFDGLDGSTGIRIQAYVNLLQRELISRQRGLS</sequence>
<keyword evidence="1 4" id="KW-0973">c-di-GMP</keyword>
<evidence type="ECO:0000313" key="9">
    <source>
        <dbReference type="Proteomes" id="UP000076848"/>
    </source>
</evidence>
<dbReference type="OrthoDB" id="5572581at2"/>
<dbReference type="InterPro" id="IPR012349">
    <property type="entry name" value="Split_barrel_FMN-bd"/>
</dbReference>
<dbReference type="GO" id="GO:0071945">
    <property type="term" value="P:regulation of bacterial-type flagellum-dependent cell motility by regulation of motor speed"/>
    <property type="evidence" value="ECO:0007669"/>
    <property type="project" value="UniProtKB-UniRule"/>
</dbReference>
<evidence type="ECO:0000259" key="5">
    <source>
        <dbReference type="Pfam" id="PF07238"/>
    </source>
</evidence>
<dbReference type="Proteomes" id="UP000077037">
    <property type="component" value="Unassembled WGS sequence"/>
</dbReference>
<dbReference type="InterPro" id="IPR009926">
    <property type="entry name" value="T3SS_YcgR_PilZN"/>
</dbReference>
<organism evidence="8 9">
    <name type="scientific">Bordetella ansorpii</name>
    <dbReference type="NCBI Taxonomy" id="288768"/>
    <lineage>
        <taxon>Bacteria</taxon>
        <taxon>Pseudomonadati</taxon>
        <taxon>Pseudomonadota</taxon>
        <taxon>Betaproteobacteria</taxon>
        <taxon>Burkholderiales</taxon>
        <taxon>Alcaligenaceae</taxon>
        <taxon>Bordetella</taxon>
    </lineage>
</organism>
<dbReference type="Proteomes" id="UP000076848">
    <property type="component" value="Unassembled WGS sequence"/>
</dbReference>
<dbReference type="EMBL" id="FKBS01000002">
    <property type="protein sequence ID" value="CZZ86769.1"/>
    <property type="molecule type" value="Genomic_DNA"/>
</dbReference>
<evidence type="ECO:0000313" key="10">
    <source>
        <dbReference type="Proteomes" id="UP000077037"/>
    </source>
</evidence>
<dbReference type="SUPFAM" id="SSF141371">
    <property type="entry name" value="PilZ domain-like"/>
    <property type="match status" value="1"/>
</dbReference>
<feature type="domain" description="PilZ" evidence="5">
    <location>
        <begin position="116"/>
        <end position="229"/>
    </location>
</feature>
<comment type="subcellular location">
    <subcellularLocation>
        <location evidence="4">Bacterial flagellum basal body</location>
    </subcellularLocation>
</comment>
<comment type="similarity">
    <text evidence="4">Belongs to the YcgR family.</text>
</comment>
<comment type="function">
    <text evidence="4">Acts as a flagellar brake, regulating swimming and swarming in a bis-(3'-5') cyclic diguanylic acid (c-di-GMP)-dependent manner. Binds 1 c-di-GMP dimer per subunit. Increasing levels of c-di-GMP lead to decreased motility.</text>
</comment>
<protein>
    <recommendedName>
        <fullName evidence="4">Flagellar brake protein YcgR</fullName>
    </recommendedName>
    <alternativeName>
        <fullName evidence="4">Cyclic di-GMP binding protein YcgR</fullName>
    </alternativeName>
</protein>
<keyword evidence="3 4" id="KW-0975">Bacterial flagellum</keyword>
<dbReference type="Gene3D" id="2.30.110.10">
    <property type="entry name" value="Electron Transport, Fmn-binding Protein, Chain A"/>
    <property type="match status" value="1"/>
</dbReference>
<evidence type="ECO:0000259" key="6">
    <source>
        <dbReference type="Pfam" id="PF07317"/>
    </source>
</evidence>
<dbReference type="Pfam" id="PF07238">
    <property type="entry name" value="PilZ"/>
    <property type="match status" value="1"/>
</dbReference>
<dbReference type="GO" id="GO:0071973">
    <property type="term" value="P:bacterial-type flagellum-dependent cell motility"/>
    <property type="evidence" value="ECO:0007669"/>
    <property type="project" value="UniProtKB-UniRule"/>
</dbReference>
<dbReference type="GO" id="GO:0035438">
    <property type="term" value="F:cyclic-di-GMP binding"/>
    <property type="evidence" value="ECO:0007669"/>
    <property type="project" value="UniProtKB-UniRule"/>
</dbReference>
<evidence type="ECO:0000256" key="3">
    <source>
        <dbReference type="ARBA" id="ARBA00023143"/>
    </source>
</evidence>
<accession>A0A157S4Z8</accession>
<name>A0A157S4Z8_9BORD</name>
<dbReference type="Pfam" id="PF07317">
    <property type="entry name" value="PilZN"/>
    <property type="match status" value="1"/>
</dbReference>
<dbReference type="InterPro" id="IPR009875">
    <property type="entry name" value="PilZ_domain"/>
</dbReference>